<dbReference type="InterPro" id="IPR025534">
    <property type="entry name" value="DUF4420"/>
</dbReference>
<geneLocation type="plasmid" evidence="1 2">
    <name>unnamedB</name>
</geneLocation>
<dbReference type="Pfam" id="PF14390">
    <property type="entry name" value="DUF4420"/>
    <property type="match status" value="1"/>
</dbReference>
<organism evidence="1 2">
    <name type="scientific">Ensifer adhaerens</name>
    <name type="common">Sinorhizobium morelense</name>
    <dbReference type="NCBI Taxonomy" id="106592"/>
    <lineage>
        <taxon>Bacteria</taxon>
        <taxon>Pseudomonadati</taxon>
        <taxon>Pseudomonadota</taxon>
        <taxon>Alphaproteobacteria</taxon>
        <taxon>Hyphomicrobiales</taxon>
        <taxon>Rhizobiaceae</taxon>
        <taxon>Sinorhizobium/Ensifer group</taxon>
        <taxon>Ensifer</taxon>
    </lineage>
</organism>
<protein>
    <submittedName>
        <fullName evidence="1">PD-(D/E)XK motif protein</fullName>
    </submittedName>
</protein>
<gene>
    <name evidence="1" type="ORF">P4B07_27945</name>
</gene>
<dbReference type="GeneID" id="29522908"/>
<keyword evidence="2" id="KW-1185">Reference proteome</keyword>
<accession>A0ABY8HU19</accession>
<evidence type="ECO:0000313" key="2">
    <source>
        <dbReference type="Proteomes" id="UP001214094"/>
    </source>
</evidence>
<name>A0ABY8HU19_ENSAD</name>
<dbReference type="RefSeq" id="WP_034796813.1">
    <property type="nucleotide sequence ID" value="NZ_CP015882.1"/>
</dbReference>
<reference evidence="1 2" key="1">
    <citation type="submission" date="2023-03" db="EMBL/GenBank/DDBJ databases">
        <title>Comparative genome and transcriptome analysis combination mining strategies for increasing vitamin B12 production of Ensifer adhaerens strain.</title>
        <authorList>
            <person name="Yongheng L."/>
        </authorList>
    </citation>
    <scope>NUCLEOTIDE SEQUENCE [LARGE SCALE GENOMIC DNA]</scope>
    <source>
        <strain evidence="1 2">Casida A-T305</strain>
        <plasmid evidence="1 2">unnamedB</plasmid>
    </source>
</reference>
<sequence>MTDWATNLTDAWNELGQIRPLSRQYRSRLISTDLPLEIHAGRRADDDAPCLMLRATAPQGAHFELGGMRLVLILHDGSPVLVLSLEDDARRDLFSTICADLVASVTNSEVDRALNHFLSRLDAWRRFLRERNAGLSRSETIGLIGELLLLERLLELDSSHLTSWSAPTDGLHDFQNGGHALEVKTGLGPSAQITISRLDQLDTAGLRLLDLVHVRLIESPSGRSLQDVLTALKGHLADGASCHALDNFVIRRGLLPDDESARSTPRVQLRSMDCYAVSEEFPRLVRADLPAAITEASYTLEVRSIGPYARDIQEVLNAFNLGEQNG</sequence>
<proteinExistence type="predicted"/>
<dbReference type="EMBL" id="CP121310">
    <property type="protein sequence ID" value="WFP94930.1"/>
    <property type="molecule type" value="Genomic_DNA"/>
</dbReference>
<dbReference type="Proteomes" id="UP001214094">
    <property type="component" value="Plasmid unnamedB"/>
</dbReference>
<keyword evidence="1" id="KW-0614">Plasmid</keyword>
<evidence type="ECO:0000313" key="1">
    <source>
        <dbReference type="EMBL" id="WFP94930.1"/>
    </source>
</evidence>